<proteinExistence type="predicted"/>
<comment type="caution">
    <text evidence="2">The sequence shown here is derived from an EMBL/GenBank/DDBJ whole genome shotgun (WGS) entry which is preliminary data.</text>
</comment>
<accession>A0ABS3Q2L0</accession>
<dbReference type="InterPro" id="IPR029044">
    <property type="entry name" value="Nucleotide-diphossugar_trans"/>
</dbReference>
<dbReference type="Pfam" id="PF00535">
    <property type="entry name" value="Glycos_transf_2"/>
    <property type="match status" value="1"/>
</dbReference>
<dbReference type="PANTHER" id="PTHR22916">
    <property type="entry name" value="GLYCOSYLTRANSFERASE"/>
    <property type="match status" value="1"/>
</dbReference>
<dbReference type="EMBL" id="JAGETV010000002">
    <property type="protein sequence ID" value="MBO1926348.1"/>
    <property type="molecule type" value="Genomic_DNA"/>
</dbReference>
<dbReference type="InterPro" id="IPR001173">
    <property type="entry name" value="Glyco_trans_2-like"/>
</dbReference>
<dbReference type="SUPFAM" id="SSF53448">
    <property type="entry name" value="Nucleotide-diphospho-sugar transferases"/>
    <property type="match status" value="1"/>
</dbReference>
<organism evidence="2 3">
    <name type="scientific">Thiomicrorhabdus marina</name>
    <dbReference type="NCBI Taxonomy" id="2818442"/>
    <lineage>
        <taxon>Bacteria</taxon>
        <taxon>Pseudomonadati</taxon>
        <taxon>Pseudomonadota</taxon>
        <taxon>Gammaproteobacteria</taxon>
        <taxon>Thiotrichales</taxon>
        <taxon>Piscirickettsiaceae</taxon>
        <taxon>Thiomicrorhabdus</taxon>
    </lineage>
</organism>
<dbReference type="Gene3D" id="3.90.550.10">
    <property type="entry name" value="Spore Coat Polysaccharide Biosynthesis Protein SpsA, Chain A"/>
    <property type="match status" value="1"/>
</dbReference>
<name>A0ABS3Q2L0_9GAMM</name>
<evidence type="ECO:0000259" key="1">
    <source>
        <dbReference type="Pfam" id="PF00535"/>
    </source>
</evidence>
<evidence type="ECO:0000313" key="2">
    <source>
        <dbReference type="EMBL" id="MBO1926348.1"/>
    </source>
</evidence>
<evidence type="ECO:0000313" key="3">
    <source>
        <dbReference type="Proteomes" id="UP000664835"/>
    </source>
</evidence>
<keyword evidence="3" id="KW-1185">Reference proteome</keyword>
<dbReference type="Proteomes" id="UP000664835">
    <property type="component" value="Unassembled WGS sequence"/>
</dbReference>
<protein>
    <submittedName>
        <fullName evidence="2">Glycosyltransferase</fullName>
    </submittedName>
</protein>
<gene>
    <name evidence="2" type="ORF">J3998_02055</name>
</gene>
<feature type="domain" description="Glycosyltransferase 2-like" evidence="1">
    <location>
        <begin position="21"/>
        <end position="160"/>
    </location>
</feature>
<reference evidence="2 3" key="1">
    <citation type="submission" date="2021-03" db="EMBL/GenBank/DDBJ databases">
        <title>Thiomicrorhabdus sp.nov.,novel sulfur-oxidizing bacteria isolated from coastal sediment.</title>
        <authorList>
            <person name="Liu X."/>
        </authorList>
    </citation>
    <scope>NUCLEOTIDE SEQUENCE [LARGE SCALE GENOMIC DNA]</scope>
    <source>
        <strain evidence="2 3">6S2-11</strain>
    </source>
</reference>
<dbReference type="CDD" id="cd06433">
    <property type="entry name" value="GT_2_WfgS_like"/>
    <property type="match status" value="1"/>
</dbReference>
<dbReference type="PANTHER" id="PTHR22916:SF67">
    <property type="entry name" value="COLANIC ACID BIOSYNTHESIS GLYCOSYL TRANSFERASE WCAE-RELATED"/>
    <property type="match status" value="1"/>
</dbReference>
<sequence length="271" mass="30756">MIAGAVCHPERSEGSNKPLITVVTVVYNGEQFLEETILSVINQTYDNVEYIIIDGGSTDGTLDIIKKYDHAIDYWVSEKDKGIYDAMNKGIDLATGEWINFMNGGDRFHAPTTLKDIFLEKKYEEIVLFGDVLADYGDFKKVFKAKTNLGNLWKGMCFSHQSTFLNTRYHKSNKYNISFKLAADFDVIYNAYVKGCLFKYVGTIISTIEVGGVSYVQREKVLNEYSKVSASHKYSIRALYFYISRIQLRLKSMVKKIIGKKATQLIIKGSS</sequence>